<feature type="transmembrane region" description="Helical" evidence="14">
    <location>
        <begin position="466"/>
        <end position="489"/>
    </location>
</feature>
<dbReference type="GO" id="GO:0046677">
    <property type="term" value="P:response to antibiotic"/>
    <property type="evidence" value="ECO:0007669"/>
    <property type="project" value="UniProtKB-KW"/>
</dbReference>
<evidence type="ECO:0000313" key="17">
    <source>
        <dbReference type="Proteomes" id="UP000000430"/>
    </source>
</evidence>
<feature type="transmembrane region" description="Helical" evidence="14">
    <location>
        <begin position="338"/>
        <end position="360"/>
    </location>
</feature>
<proteinExistence type="inferred from homology"/>
<dbReference type="STRING" id="202950.GCA_001485005_01578"/>
<dbReference type="KEGG" id="aci:ACIAD2415"/>
<keyword evidence="8 14" id="KW-1133">Transmembrane helix</keyword>
<dbReference type="InterPro" id="IPR022791">
    <property type="entry name" value="L-PG_synthase/AglD"/>
</dbReference>
<protein>
    <recommendedName>
        <fullName evidence="4">Phosphatidylglycerol lysyltransferase</fullName>
        <ecNumber evidence="3">2.3.2.3</ecNumber>
    </recommendedName>
    <alternativeName>
        <fullName evidence="12">Lysylphosphatidylglycerol synthase</fullName>
    </alternativeName>
</protein>
<evidence type="ECO:0000256" key="1">
    <source>
        <dbReference type="ARBA" id="ARBA00004651"/>
    </source>
</evidence>
<dbReference type="PANTHER" id="PTHR34697">
    <property type="entry name" value="PHOSPHATIDYLGLYCEROL LYSYLTRANSFERASE"/>
    <property type="match status" value="1"/>
</dbReference>
<comment type="subcellular location">
    <subcellularLocation>
        <location evidence="1">Cell membrane</location>
        <topology evidence="1">Multi-pass membrane protein</topology>
    </subcellularLocation>
</comment>
<feature type="transmembrane region" description="Helical" evidence="14">
    <location>
        <begin position="293"/>
        <end position="318"/>
    </location>
</feature>
<keyword evidence="5" id="KW-1003">Cell membrane</keyword>
<dbReference type="SUPFAM" id="SSF55729">
    <property type="entry name" value="Acyl-CoA N-acyltransferases (Nat)"/>
    <property type="match status" value="1"/>
</dbReference>
<evidence type="ECO:0000256" key="10">
    <source>
        <dbReference type="ARBA" id="ARBA00023136"/>
    </source>
</evidence>
<dbReference type="Pfam" id="PF09924">
    <property type="entry name" value="LPG_synthase_C"/>
    <property type="match status" value="1"/>
</dbReference>
<evidence type="ECO:0000313" key="16">
    <source>
        <dbReference type="EMBL" id="CAG69188.1"/>
    </source>
</evidence>
<feature type="transmembrane region" description="Helical" evidence="14">
    <location>
        <begin position="219"/>
        <end position="240"/>
    </location>
</feature>
<dbReference type="eggNOG" id="COG2898">
    <property type="taxonomic scope" value="Bacteria"/>
</dbReference>
<keyword evidence="10 14" id="KW-0472">Membrane</keyword>
<dbReference type="GO" id="GO:0005886">
    <property type="term" value="C:plasma membrane"/>
    <property type="evidence" value="ECO:0007669"/>
    <property type="project" value="UniProtKB-SubCell"/>
</dbReference>
<keyword evidence="7 14" id="KW-0812">Transmembrane</keyword>
<dbReference type="EMBL" id="CR543861">
    <property type="protein sequence ID" value="CAG69188.1"/>
    <property type="molecule type" value="Genomic_DNA"/>
</dbReference>
<keyword evidence="9" id="KW-0443">Lipid metabolism</keyword>
<feature type="transmembrane region" description="Helical" evidence="14">
    <location>
        <begin position="410"/>
        <end position="428"/>
    </location>
</feature>
<sequence>MVDKYISKFWHLVLMLKQPFIQRIIQYAPVILFCIALLIIHKELETHEFSGLLKHWNNIPWSVALMACGLTLVNYLLLSLYDVLALRSLGYRTIAYKHILFTSFVSFAISNNTGHAWASGGSIRYRFYQKMGVQGWDIAKISAFLSLTFFIGLMTLGLGSIFIAPANVLNHIPHSPILYVLILLCAGFLIAYWAIVLFVQKPIKIKAISIDIPSPKTALLQTLLACSDLILASTVLWVLLKDIPGVSFETFLVIFVLAQLLGLVSQVPGGIGVFEGSFLWLSSNAFASSQPSIAIALVLYRVIYYFLPLLLTGIILVLKDFYQYRSKFLQAEKLATRIIPSVVPQIFSMFLFFIGAYMLFSGSMPSLPEKTHWLRNFIPLPLLEFSHLAGSFIGVLLLFLARGIHLKLDAAWYGALILLALGIFSSILTASDWFQIFALTSIFMAILISHRFFYRRSSLFKLSYNPIWFSSIALVILGTIWFGFFAYKHVEYSNDLWWQFSYKNDVSRFLRSLIVIGVVILMVLIWQLMGISKPKKPAQIDSNELDQIKKVLLNAHETQGFLALLGDKSIFWSDDETAFISYSMTQKYWVVMGDPVGNKATFAQLLWDFKEKADRYGAKIVFYQIGEKNLPLYLDLGLVLLKLGQEARVALSDFNLEGKKRENLRRGRNKLLKLEYQFKILELDQVEASMSRLKDISEQWLKQKNVHEKQFSLGSFREDYLLRTRVAVAISPEGKIMAFANLWETSTHEELSIDLMRYDPASPNGIMDFIFAELMLWGKQQGFLWFNLGMAPLSGLERHPLAPLWHKIGTTIFDLGEEFYNFEGLYEYKAKFNPEWESRYLASPPGLSAPFTLIAITKLIAGSWKGIVKK</sequence>
<comment type="catalytic activity">
    <reaction evidence="13">
        <text>L-lysyl-tRNA(Lys) + a 1,2-diacyl-sn-glycero-3-phospho-(1'-sn-glycerol) = a 1,2-diacyl-sn-glycero-3-phospho-1'-(3'-O-L-lysyl)-sn-glycerol + tRNA(Lys)</text>
        <dbReference type="Rhea" id="RHEA:10668"/>
        <dbReference type="Rhea" id="RHEA-COMP:9696"/>
        <dbReference type="Rhea" id="RHEA-COMP:9697"/>
        <dbReference type="ChEBI" id="CHEBI:64716"/>
        <dbReference type="ChEBI" id="CHEBI:75792"/>
        <dbReference type="ChEBI" id="CHEBI:78442"/>
        <dbReference type="ChEBI" id="CHEBI:78529"/>
        <dbReference type="EC" id="2.3.2.3"/>
    </reaction>
</comment>
<dbReference type="NCBIfam" id="NF033480">
    <property type="entry name" value="bifunc_MprF"/>
    <property type="match status" value="1"/>
</dbReference>
<dbReference type="GO" id="GO:0006629">
    <property type="term" value="P:lipid metabolic process"/>
    <property type="evidence" value="ECO:0007669"/>
    <property type="project" value="UniProtKB-KW"/>
</dbReference>
<dbReference type="GO" id="GO:0050071">
    <property type="term" value="F:phosphatidylglycerol lysyltransferase activity"/>
    <property type="evidence" value="ECO:0007669"/>
    <property type="project" value="UniProtKB-EC"/>
</dbReference>
<feature type="transmembrane region" description="Helical" evidence="14">
    <location>
        <begin position="59"/>
        <end position="78"/>
    </location>
</feature>
<evidence type="ECO:0000259" key="15">
    <source>
        <dbReference type="Pfam" id="PF09924"/>
    </source>
</evidence>
<evidence type="ECO:0000256" key="14">
    <source>
        <dbReference type="SAM" id="Phobius"/>
    </source>
</evidence>
<evidence type="ECO:0000256" key="11">
    <source>
        <dbReference type="ARBA" id="ARBA00023251"/>
    </source>
</evidence>
<feature type="transmembrane region" description="Helical" evidence="14">
    <location>
        <begin position="252"/>
        <end position="273"/>
    </location>
</feature>
<dbReference type="InterPro" id="IPR024320">
    <property type="entry name" value="LPG_synthase_C"/>
</dbReference>
<keyword evidence="6" id="KW-0808">Transferase</keyword>
<evidence type="ECO:0000256" key="8">
    <source>
        <dbReference type="ARBA" id="ARBA00022989"/>
    </source>
</evidence>
<accession>Q6F9S5</accession>
<keyword evidence="11" id="KW-0046">Antibiotic resistance</keyword>
<evidence type="ECO:0000256" key="9">
    <source>
        <dbReference type="ARBA" id="ARBA00023098"/>
    </source>
</evidence>
<feature type="transmembrane region" description="Helical" evidence="14">
    <location>
        <begin position="176"/>
        <end position="199"/>
    </location>
</feature>
<evidence type="ECO:0000256" key="13">
    <source>
        <dbReference type="ARBA" id="ARBA00047540"/>
    </source>
</evidence>
<feature type="transmembrane region" description="Helical" evidence="14">
    <location>
        <begin position="509"/>
        <end position="529"/>
    </location>
</feature>
<evidence type="ECO:0000256" key="5">
    <source>
        <dbReference type="ARBA" id="ARBA00022475"/>
    </source>
</evidence>
<evidence type="ECO:0000256" key="3">
    <source>
        <dbReference type="ARBA" id="ARBA00012014"/>
    </source>
</evidence>
<dbReference type="InterPro" id="IPR016181">
    <property type="entry name" value="Acyl_CoA_acyltransferase"/>
</dbReference>
<feature type="domain" description="Phosphatidylglycerol lysyltransferase C-terminal" evidence="15">
    <location>
        <begin position="556"/>
        <end position="842"/>
    </location>
</feature>
<name>Q6F9S5_ACIAD</name>
<dbReference type="HOGENOM" id="CLU_008255_7_0_6"/>
<feature type="transmembrane region" description="Helical" evidence="14">
    <location>
        <begin position="380"/>
        <end position="401"/>
    </location>
</feature>
<feature type="transmembrane region" description="Helical" evidence="14">
    <location>
        <begin position="20"/>
        <end position="39"/>
    </location>
</feature>
<dbReference type="Proteomes" id="UP000000430">
    <property type="component" value="Chromosome"/>
</dbReference>
<gene>
    <name evidence="16" type="ordered locus">ACIAD2415</name>
</gene>
<feature type="transmembrane region" description="Helical" evidence="14">
    <location>
        <begin position="434"/>
        <end position="454"/>
    </location>
</feature>
<dbReference type="GO" id="GO:0055091">
    <property type="term" value="P:phospholipid homeostasis"/>
    <property type="evidence" value="ECO:0007669"/>
    <property type="project" value="TreeGrafter"/>
</dbReference>
<organism evidence="16 17">
    <name type="scientific">Acinetobacter baylyi (strain ATCC 33305 / BD413 / ADP1)</name>
    <dbReference type="NCBI Taxonomy" id="62977"/>
    <lineage>
        <taxon>Bacteria</taxon>
        <taxon>Pseudomonadati</taxon>
        <taxon>Pseudomonadota</taxon>
        <taxon>Gammaproteobacteria</taxon>
        <taxon>Moraxellales</taxon>
        <taxon>Moraxellaceae</taxon>
        <taxon>Acinetobacter</taxon>
    </lineage>
</organism>
<evidence type="ECO:0000256" key="2">
    <source>
        <dbReference type="ARBA" id="ARBA00008627"/>
    </source>
</evidence>
<reference evidence="16 17" key="1">
    <citation type="journal article" date="2004" name="Nucleic Acids Res.">
        <title>Unique features revealed by the genome sequence of Acinetobacter sp. ADP1, a versatile and naturally transformation competent bacterium.</title>
        <authorList>
            <person name="Barbe V."/>
            <person name="Vallenet D."/>
            <person name="Fonknechten N."/>
            <person name="Kreimeyer A."/>
            <person name="Oztas S."/>
            <person name="Labarre L."/>
            <person name="Cruveiller S."/>
            <person name="Robert C."/>
            <person name="Duprat S."/>
            <person name="Wincker P."/>
            <person name="Ornston L.N."/>
            <person name="Weissenbach J."/>
            <person name="Marliere P."/>
            <person name="Cohen G.N."/>
            <person name="Medigue C."/>
        </authorList>
    </citation>
    <scope>NUCLEOTIDE SEQUENCE [LARGE SCALE GENOMIC DNA]</scope>
    <source>
        <strain evidence="17">ATCC 33305 / BD413 / ADP1</strain>
    </source>
</reference>
<evidence type="ECO:0000256" key="7">
    <source>
        <dbReference type="ARBA" id="ARBA00022692"/>
    </source>
</evidence>
<dbReference type="EC" id="2.3.2.3" evidence="3"/>
<feature type="transmembrane region" description="Helical" evidence="14">
    <location>
        <begin position="138"/>
        <end position="164"/>
    </location>
</feature>
<dbReference type="InterPro" id="IPR051211">
    <property type="entry name" value="PG_lysyltransferase"/>
</dbReference>
<comment type="similarity">
    <text evidence="2">Belongs to the LPG synthase family.</text>
</comment>
<evidence type="ECO:0000256" key="4">
    <source>
        <dbReference type="ARBA" id="ARBA00021546"/>
    </source>
</evidence>
<evidence type="ECO:0000256" key="6">
    <source>
        <dbReference type="ARBA" id="ARBA00022679"/>
    </source>
</evidence>
<dbReference type="PANTHER" id="PTHR34697:SF2">
    <property type="entry name" value="PHOSPHATIDYLGLYCEROL LYSYLTRANSFERASE"/>
    <property type="match status" value="1"/>
</dbReference>
<dbReference type="AlphaFoldDB" id="Q6F9S5"/>
<feature type="transmembrane region" description="Helical" evidence="14">
    <location>
        <begin position="99"/>
        <end position="118"/>
    </location>
</feature>
<evidence type="ECO:0000256" key="12">
    <source>
        <dbReference type="ARBA" id="ARBA00031899"/>
    </source>
</evidence>
<dbReference type="eggNOG" id="COG0392">
    <property type="taxonomic scope" value="Bacteria"/>
</dbReference>
<dbReference type="Pfam" id="PF03706">
    <property type="entry name" value="LPG_synthase_TM"/>
    <property type="match status" value="1"/>
</dbReference>